<reference evidence="2" key="1">
    <citation type="submission" date="2022-06" db="EMBL/GenBank/DDBJ databases">
        <authorList>
            <person name="Berger JAMES D."/>
            <person name="Berger JAMES D."/>
        </authorList>
    </citation>
    <scope>NUCLEOTIDE SEQUENCE [LARGE SCALE GENOMIC DNA]</scope>
</reference>
<keyword evidence="1" id="KW-0812">Transmembrane</keyword>
<organism evidence="2 3">
    <name type="scientific">Trichobilharzia regenti</name>
    <name type="common">Nasal bird schistosome</name>
    <dbReference type="NCBI Taxonomy" id="157069"/>
    <lineage>
        <taxon>Eukaryota</taxon>
        <taxon>Metazoa</taxon>
        <taxon>Spiralia</taxon>
        <taxon>Lophotrochozoa</taxon>
        <taxon>Platyhelminthes</taxon>
        <taxon>Trematoda</taxon>
        <taxon>Digenea</taxon>
        <taxon>Strigeidida</taxon>
        <taxon>Schistosomatoidea</taxon>
        <taxon>Schistosomatidae</taxon>
        <taxon>Trichobilharzia</taxon>
    </lineage>
</organism>
<dbReference type="AlphaFoldDB" id="A0AA85IT81"/>
<keyword evidence="1" id="KW-0472">Membrane</keyword>
<keyword evidence="1" id="KW-1133">Transmembrane helix</keyword>
<name>A0AA85IT81_TRIRE</name>
<accession>A0AA85IT81</accession>
<dbReference type="Proteomes" id="UP000050795">
    <property type="component" value="Unassembled WGS sequence"/>
</dbReference>
<feature type="transmembrane region" description="Helical" evidence="1">
    <location>
        <begin position="12"/>
        <end position="33"/>
    </location>
</feature>
<proteinExistence type="predicted"/>
<evidence type="ECO:0000313" key="2">
    <source>
        <dbReference type="Proteomes" id="UP000050795"/>
    </source>
</evidence>
<evidence type="ECO:0000313" key="3">
    <source>
        <dbReference type="WBParaSite" id="TREG1_109130.1"/>
    </source>
</evidence>
<keyword evidence="2" id="KW-1185">Reference proteome</keyword>
<dbReference type="WBParaSite" id="TREG1_109130.1">
    <property type="protein sequence ID" value="TREG1_109130.1"/>
    <property type="gene ID" value="TREG1_109130"/>
</dbReference>
<evidence type="ECO:0000256" key="1">
    <source>
        <dbReference type="SAM" id="Phobius"/>
    </source>
</evidence>
<sequence length="107" mass="12037">MSQSLEFNQLTVLLMLIHIGILTETSVVPIAYIPDETIVKPCRSGTADCMFGDCKKIWMRKVVIGVISTRQNVCHGEVYCEQKAKMKSLQLFKAGENFVHYSIHGMS</sequence>
<reference evidence="3" key="2">
    <citation type="submission" date="2023-11" db="UniProtKB">
        <authorList>
            <consortium name="WormBaseParasite"/>
        </authorList>
    </citation>
    <scope>IDENTIFICATION</scope>
</reference>
<protein>
    <submittedName>
        <fullName evidence="3">Uncharacterized protein</fullName>
    </submittedName>
</protein>